<dbReference type="EC" id="3.1.1.92" evidence="2"/>
<dbReference type="PANTHER" id="PTHR35563:SF2">
    <property type="entry name" value="BARREL METAL-DEPENDENT HYDROLASE, PUTATIVE (AFU_ORTHOLOGUE AFUA_1G16240)-RELATED"/>
    <property type="match status" value="1"/>
</dbReference>
<sequence>MTERRFETPAGLCDTHMHFYLPEFPAVAGAHVPSRGAVEDYAALRTRLGIDRVVVVQPTGYGFDNRCTLAGMASLGRDVARGVAVVRDDIADSELKSLHAAGIHGLRLAMIKGGAIGWQEADAIVRRVQSVGWHTQLQLDGSQLPTHESQILGWPGEIVVDHIGRFEGGVTKDHPAVRALLRLLDTGRVWLKLSAPYWGSRSGPPRYDDMADLVHLFVAAAPDRMVWATNWPHPSLATLPDDMMLLNCLADWVPDEAIRRRVLVDNPARLYGFPS</sequence>
<dbReference type="PANTHER" id="PTHR35563">
    <property type="entry name" value="BARREL METAL-DEPENDENT HYDROLASE, PUTATIVE (AFU_ORTHOLOGUE AFUA_1G16240)-RELATED"/>
    <property type="match status" value="1"/>
</dbReference>
<dbReference type="SUPFAM" id="SSF51556">
    <property type="entry name" value="Metallo-dependent hydrolases"/>
    <property type="match status" value="1"/>
</dbReference>
<evidence type="ECO:0000313" key="3">
    <source>
        <dbReference type="Proteomes" id="UP000236884"/>
    </source>
</evidence>
<dbReference type="InterPro" id="IPR006680">
    <property type="entry name" value="Amidohydro-rel"/>
</dbReference>
<reference evidence="2 3" key="1">
    <citation type="submission" date="2015-08" db="EMBL/GenBank/DDBJ databases">
        <title>Investigation of the bacterial diversity of lava forest soil.</title>
        <authorList>
            <person name="Lee J.S."/>
        </authorList>
    </citation>
    <scope>NUCLEOTIDE SEQUENCE [LARGE SCALE GENOMIC DNA]</scope>
    <source>
        <strain evidence="2 3">GJW-30</strain>
    </source>
</reference>
<dbReference type="Pfam" id="PF04909">
    <property type="entry name" value="Amidohydro_2"/>
    <property type="match status" value="1"/>
</dbReference>
<dbReference type="Proteomes" id="UP000236884">
    <property type="component" value="Chromosome"/>
</dbReference>
<dbReference type="GO" id="GO:0102998">
    <property type="term" value="F:4-sulfomuconolactone hydrolase activity"/>
    <property type="evidence" value="ECO:0007669"/>
    <property type="project" value="UniProtKB-EC"/>
</dbReference>
<evidence type="ECO:0000259" key="1">
    <source>
        <dbReference type="Pfam" id="PF04909"/>
    </source>
</evidence>
<gene>
    <name evidence="2" type="ORF">GJW-30_1_00973</name>
</gene>
<dbReference type="Gene3D" id="3.20.20.140">
    <property type="entry name" value="Metal-dependent hydrolases"/>
    <property type="match status" value="1"/>
</dbReference>
<dbReference type="RefSeq" id="WP_096358661.1">
    <property type="nucleotide sequence ID" value="NZ_AP014946.1"/>
</dbReference>
<dbReference type="KEGG" id="vgo:GJW-30_1_00973"/>
<dbReference type="InterPro" id="IPR032466">
    <property type="entry name" value="Metal_Hydrolase"/>
</dbReference>
<organism evidence="2 3">
    <name type="scientific">Variibacter gotjawalensis</name>
    <dbReference type="NCBI Taxonomy" id="1333996"/>
    <lineage>
        <taxon>Bacteria</taxon>
        <taxon>Pseudomonadati</taxon>
        <taxon>Pseudomonadota</taxon>
        <taxon>Alphaproteobacteria</taxon>
        <taxon>Hyphomicrobiales</taxon>
        <taxon>Nitrobacteraceae</taxon>
        <taxon>Variibacter</taxon>
    </lineage>
</organism>
<dbReference type="AlphaFoldDB" id="A0A0S3PRE4"/>
<name>A0A0S3PRE4_9BRAD</name>
<evidence type="ECO:0000313" key="2">
    <source>
        <dbReference type="EMBL" id="BAT58448.1"/>
    </source>
</evidence>
<feature type="domain" description="Amidohydrolase-related" evidence="1">
    <location>
        <begin position="13"/>
        <end position="273"/>
    </location>
</feature>
<protein>
    <submittedName>
        <fullName evidence="2">4-sulfomuconolactone hydrolase</fullName>
        <ecNumber evidence="2">3.1.1.92</ecNumber>
    </submittedName>
</protein>
<dbReference type="InterPro" id="IPR052358">
    <property type="entry name" value="Aro_Compnd_Degr_Hydrolases"/>
</dbReference>
<keyword evidence="3" id="KW-1185">Reference proteome</keyword>
<dbReference type="OrthoDB" id="9787654at2"/>
<proteinExistence type="predicted"/>
<keyword evidence="2" id="KW-0378">Hydrolase</keyword>
<dbReference type="EMBL" id="AP014946">
    <property type="protein sequence ID" value="BAT58448.1"/>
    <property type="molecule type" value="Genomic_DNA"/>
</dbReference>
<accession>A0A0S3PRE4</accession>